<evidence type="ECO:0000259" key="3">
    <source>
        <dbReference type="Pfam" id="PF00171"/>
    </source>
</evidence>
<dbReference type="InterPro" id="IPR016161">
    <property type="entry name" value="Ald_DH/histidinol_DH"/>
</dbReference>
<evidence type="ECO:0000256" key="2">
    <source>
        <dbReference type="SAM" id="Phobius"/>
    </source>
</evidence>
<feature type="region of interest" description="Disordered" evidence="1">
    <location>
        <begin position="404"/>
        <end position="475"/>
    </location>
</feature>
<accession>L8WTP7</accession>
<dbReference type="EMBL" id="AFRT01001077">
    <property type="protein sequence ID" value="ELU41345.1"/>
    <property type="molecule type" value="Genomic_DNA"/>
</dbReference>
<feature type="compositionally biased region" description="Polar residues" evidence="1">
    <location>
        <begin position="12"/>
        <end position="21"/>
    </location>
</feature>
<dbReference type="InterPro" id="IPR016162">
    <property type="entry name" value="Ald_DH_N"/>
</dbReference>
<keyword evidence="2" id="KW-0812">Transmembrane</keyword>
<dbReference type="Gene3D" id="3.40.309.10">
    <property type="entry name" value="Aldehyde Dehydrogenase, Chain A, domain 2"/>
    <property type="match status" value="1"/>
</dbReference>
<keyword evidence="5" id="KW-1185">Reference proteome</keyword>
<dbReference type="InterPro" id="IPR047110">
    <property type="entry name" value="GABD/Sad-like"/>
</dbReference>
<dbReference type="HOGENOM" id="CLU_026800_0_0_1"/>
<feature type="domain" description="Aldehyde dehydrogenase" evidence="3">
    <location>
        <begin position="13"/>
        <end position="163"/>
    </location>
</feature>
<name>L8WTP7_THACA</name>
<sequence length="667" mass="71557">MRIKSRWAGSTPHPTDATTNLGPVVSVASADRIRKQVDDASESRSIHHNAYNLTDDAHSQIRGQGSCSSRPLPCRQAEETFGPVVGIMPVASDEAALELMNDSPYGLTASIWTSDKPESEAAFLKLVDQLETGTVFLNRCDYLDPALAWTGVKDSGRGVSLSKFGERDMVGSGVLCTGIVLAITPSNKTGKEGLRKLLGCIYTLKFSWKASAELHNPEAVDKLVSVLNARQTSSAASSSTDAPAQSATSTNSVAPFPTTSSVASLTTPTNDATTTVSVVVTSTRTSSMTSPTSSSSSSSTQSSTSTHSSSSETTSMTPTSAPLTDINVPFYQSKYYAMIIALCCFAVGLLIAFIVSVVIALRARSDVGDLRDRLNRYEEQMYLSKQEDSTSYVGYAVPHSFGQRSYGRVSTNDSDSTLVTRSRQPTSTSGGQREFGVISPSPLGQGTKPKSRSQTGQRRVTFSDEGPSTDEAPLLSSSVFRDSIPQYAPQYSQAPAPKPIDPYGSSALAQSPPQFPASPPPQTTFESTPFTPALALGPRVNSPTRVASPPIRRLPATPDLSSSEQDDVYANPFPPAQDHSANGNYQYLPSERRFGACYYSICADAYWHKKPEALVAARSRNACHWPGGPSACQDQLISNWLNMFLGHFIATTTFYSYRACITIGGYR</sequence>
<evidence type="ECO:0000256" key="1">
    <source>
        <dbReference type="SAM" id="MobiDB-lite"/>
    </source>
</evidence>
<dbReference type="InterPro" id="IPR016163">
    <property type="entry name" value="Ald_DH_C"/>
</dbReference>
<feature type="region of interest" description="Disordered" evidence="1">
    <location>
        <begin position="1"/>
        <end position="21"/>
    </location>
</feature>
<dbReference type="Gene3D" id="3.40.605.10">
    <property type="entry name" value="Aldehyde Dehydrogenase, Chain A, domain 1"/>
    <property type="match status" value="1"/>
</dbReference>
<feature type="region of interest" description="Disordered" evidence="1">
    <location>
        <begin position="283"/>
        <end position="322"/>
    </location>
</feature>
<feature type="compositionally biased region" description="Low complexity" evidence="1">
    <location>
        <begin position="234"/>
        <end position="250"/>
    </location>
</feature>
<proteinExistence type="predicted"/>
<feature type="region of interest" description="Disordered" evidence="1">
    <location>
        <begin position="489"/>
        <end position="564"/>
    </location>
</feature>
<organism evidence="4 5">
    <name type="scientific">Thanatephorus cucumeris (strain AG1-IA)</name>
    <name type="common">Rice sheath blight fungus</name>
    <name type="synonym">Rhizoctonia solani</name>
    <dbReference type="NCBI Taxonomy" id="983506"/>
    <lineage>
        <taxon>Eukaryota</taxon>
        <taxon>Fungi</taxon>
        <taxon>Dikarya</taxon>
        <taxon>Basidiomycota</taxon>
        <taxon>Agaricomycotina</taxon>
        <taxon>Agaricomycetes</taxon>
        <taxon>Cantharellales</taxon>
        <taxon>Ceratobasidiaceae</taxon>
        <taxon>Rhizoctonia</taxon>
        <taxon>Rhizoctonia solani AG-1</taxon>
    </lineage>
</organism>
<dbReference type="InterPro" id="IPR015590">
    <property type="entry name" value="Aldehyde_DH_dom"/>
</dbReference>
<gene>
    <name evidence="4" type="ORF">AG1IA_04625</name>
</gene>
<protein>
    <submittedName>
        <fullName evidence="4">Aldedh domain-containing protein</fullName>
    </submittedName>
</protein>
<evidence type="ECO:0000313" key="4">
    <source>
        <dbReference type="EMBL" id="ELU41345.1"/>
    </source>
</evidence>
<feature type="region of interest" description="Disordered" evidence="1">
    <location>
        <begin position="234"/>
        <end position="253"/>
    </location>
</feature>
<feature type="transmembrane region" description="Helical" evidence="2">
    <location>
        <begin position="335"/>
        <end position="361"/>
    </location>
</feature>
<dbReference type="STRING" id="983506.L8WTP7"/>
<feature type="compositionally biased region" description="Pro residues" evidence="1">
    <location>
        <begin position="513"/>
        <end position="522"/>
    </location>
</feature>
<dbReference type="OrthoDB" id="310895at2759"/>
<keyword evidence="2" id="KW-0472">Membrane</keyword>
<feature type="compositionally biased region" description="Low complexity" evidence="1">
    <location>
        <begin position="283"/>
        <end position="320"/>
    </location>
</feature>
<dbReference type="GO" id="GO:0004777">
    <property type="term" value="F:succinate-semialdehyde dehydrogenase (NAD+) activity"/>
    <property type="evidence" value="ECO:0007669"/>
    <property type="project" value="TreeGrafter"/>
</dbReference>
<dbReference type="PANTHER" id="PTHR43217">
    <property type="entry name" value="SUCCINATE SEMIALDEHYDE DEHYDROGENASE [NAD(P)+] SAD"/>
    <property type="match status" value="1"/>
</dbReference>
<dbReference type="SUPFAM" id="SSF53720">
    <property type="entry name" value="ALDH-like"/>
    <property type="match status" value="1"/>
</dbReference>
<feature type="compositionally biased region" description="Polar residues" evidence="1">
    <location>
        <begin position="408"/>
        <end position="431"/>
    </location>
</feature>
<dbReference type="AlphaFoldDB" id="L8WTP7"/>
<dbReference type="PANTHER" id="PTHR43217:SF1">
    <property type="entry name" value="SUCCINATE SEMIALDEHYDE DEHYDROGENASE [NAD(P)+] SAD"/>
    <property type="match status" value="1"/>
</dbReference>
<keyword evidence="2" id="KW-1133">Transmembrane helix</keyword>
<evidence type="ECO:0000313" key="5">
    <source>
        <dbReference type="Proteomes" id="UP000011668"/>
    </source>
</evidence>
<comment type="caution">
    <text evidence="4">The sequence shown here is derived from an EMBL/GenBank/DDBJ whole genome shotgun (WGS) entry which is preliminary data.</text>
</comment>
<dbReference type="Proteomes" id="UP000011668">
    <property type="component" value="Unassembled WGS sequence"/>
</dbReference>
<reference evidence="4 5" key="1">
    <citation type="journal article" date="2013" name="Nat. Commun.">
        <title>The evolution and pathogenic mechanisms of the rice sheath blight pathogen.</title>
        <authorList>
            <person name="Zheng A."/>
            <person name="Lin R."/>
            <person name="Xu L."/>
            <person name="Qin P."/>
            <person name="Tang C."/>
            <person name="Ai P."/>
            <person name="Zhang D."/>
            <person name="Liu Y."/>
            <person name="Sun Z."/>
            <person name="Feng H."/>
            <person name="Wang Y."/>
            <person name="Chen Y."/>
            <person name="Liang X."/>
            <person name="Fu R."/>
            <person name="Li Q."/>
            <person name="Zhang J."/>
            <person name="Yu X."/>
            <person name="Xie Z."/>
            <person name="Ding L."/>
            <person name="Guan P."/>
            <person name="Tang J."/>
            <person name="Liang Y."/>
            <person name="Wang S."/>
            <person name="Deng Q."/>
            <person name="Li S."/>
            <person name="Zhu J."/>
            <person name="Wang L."/>
            <person name="Liu H."/>
            <person name="Li P."/>
        </authorList>
    </citation>
    <scope>NUCLEOTIDE SEQUENCE [LARGE SCALE GENOMIC DNA]</scope>
    <source>
        <strain evidence="5">AG-1 IA</strain>
    </source>
</reference>
<dbReference type="Pfam" id="PF00171">
    <property type="entry name" value="Aldedh"/>
    <property type="match status" value="1"/>
</dbReference>